<organism evidence="6 7">
    <name type="scientific">Caballeronia udeis</name>
    <dbReference type="NCBI Taxonomy" id="1232866"/>
    <lineage>
        <taxon>Bacteria</taxon>
        <taxon>Pseudomonadati</taxon>
        <taxon>Pseudomonadota</taxon>
        <taxon>Betaproteobacteria</taxon>
        <taxon>Burkholderiales</taxon>
        <taxon>Burkholderiaceae</taxon>
        <taxon>Caballeronia</taxon>
    </lineage>
</organism>
<dbReference type="GO" id="GO:0003700">
    <property type="term" value="F:DNA-binding transcription factor activity"/>
    <property type="evidence" value="ECO:0007669"/>
    <property type="project" value="InterPro"/>
</dbReference>
<dbReference type="GO" id="GO:0043565">
    <property type="term" value="F:sequence-specific DNA binding"/>
    <property type="evidence" value="ECO:0007669"/>
    <property type="project" value="TreeGrafter"/>
</dbReference>
<dbReference type="GO" id="GO:0006351">
    <property type="term" value="P:DNA-templated transcription"/>
    <property type="evidence" value="ECO:0007669"/>
    <property type="project" value="TreeGrafter"/>
</dbReference>
<keyword evidence="4" id="KW-0804">Transcription</keyword>
<dbReference type="Gene3D" id="3.40.190.290">
    <property type="match status" value="1"/>
</dbReference>
<evidence type="ECO:0000313" key="6">
    <source>
        <dbReference type="EMBL" id="SAL70958.1"/>
    </source>
</evidence>
<dbReference type="Pfam" id="PF03466">
    <property type="entry name" value="LysR_substrate"/>
    <property type="match status" value="1"/>
</dbReference>
<proteinExistence type="inferred from homology"/>
<comment type="similarity">
    <text evidence="1">Belongs to the LysR transcriptional regulatory family.</text>
</comment>
<evidence type="ECO:0000256" key="2">
    <source>
        <dbReference type="ARBA" id="ARBA00023015"/>
    </source>
</evidence>
<dbReference type="InterPro" id="IPR000847">
    <property type="entry name" value="LysR_HTH_N"/>
</dbReference>
<feature type="domain" description="HTH lysR-type" evidence="5">
    <location>
        <begin position="1"/>
        <end position="59"/>
    </location>
</feature>
<evidence type="ECO:0000259" key="5">
    <source>
        <dbReference type="PROSITE" id="PS50931"/>
    </source>
</evidence>
<evidence type="ECO:0000256" key="4">
    <source>
        <dbReference type="ARBA" id="ARBA00023163"/>
    </source>
</evidence>
<dbReference type="InterPro" id="IPR036390">
    <property type="entry name" value="WH_DNA-bd_sf"/>
</dbReference>
<evidence type="ECO:0000313" key="7">
    <source>
        <dbReference type="Proteomes" id="UP000054683"/>
    </source>
</evidence>
<gene>
    <name evidence="6" type="ORF">AWB69_08502</name>
</gene>
<dbReference type="PANTHER" id="PTHR30537">
    <property type="entry name" value="HTH-TYPE TRANSCRIPTIONAL REGULATOR"/>
    <property type="match status" value="1"/>
</dbReference>
<dbReference type="SUPFAM" id="SSF53850">
    <property type="entry name" value="Periplasmic binding protein-like II"/>
    <property type="match status" value="1"/>
</dbReference>
<dbReference type="PANTHER" id="PTHR30537:SF5">
    <property type="entry name" value="HTH-TYPE TRANSCRIPTIONAL ACTIVATOR TTDR-RELATED"/>
    <property type="match status" value="1"/>
</dbReference>
<protein>
    <submittedName>
        <fullName evidence="6">LysR family transcriptional regulator</fullName>
    </submittedName>
</protein>
<dbReference type="SUPFAM" id="SSF46785">
    <property type="entry name" value="Winged helix' DNA-binding domain"/>
    <property type="match status" value="1"/>
</dbReference>
<dbReference type="AlphaFoldDB" id="A0A158JQB6"/>
<dbReference type="InterPro" id="IPR058163">
    <property type="entry name" value="LysR-type_TF_proteobact-type"/>
</dbReference>
<sequence>MQDRADLLLVLAVKETGSLVGAAKRLGVTGAAVTKRLAQIEARLAVRLFRRTTRSVMPTPEGELYCELARRLVDDFESLETRVADLGTTPRGAIKLACNVGFGRQWVAPAIEQFSQLYPDVDVELHLLNRLPDLQAEGFDGAIWLWHPQSTQWIIQTLARNNRAMVASPDYLQRAGTPRTPEELSLHVCLLMLERDMPMHIWRLSRLGPQTDPRPALDIRVSGPLRSNNGEVLRDWAVNGAGIALRPFWDVHAYIQSGRLIHVLPEYAKLDSDVQWIAPYRAHLPERVRLLKEFFIVRLRDAPWIQ</sequence>
<dbReference type="Gene3D" id="1.10.10.10">
    <property type="entry name" value="Winged helix-like DNA-binding domain superfamily/Winged helix DNA-binding domain"/>
    <property type="match status" value="1"/>
</dbReference>
<accession>A0A158JQB6</accession>
<keyword evidence="2" id="KW-0805">Transcription regulation</keyword>
<keyword evidence="3" id="KW-0238">DNA-binding</keyword>
<dbReference type="InterPro" id="IPR036388">
    <property type="entry name" value="WH-like_DNA-bd_sf"/>
</dbReference>
<dbReference type="Pfam" id="PF00126">
    <property type="entry name" value="HTH_1"/>
    <property type="match status" value="1"/>
</dbReference>
<reference evidence="6 7" key="1">
    <citation type="submission" date="2016-01" db="EMBL/GenBank/DDBJ databases">
        <authorList>
            <person name="Oliw E.H."/>
        </authorList>
    </citation>
    <scope>NUCLEOTIDE SEQUENCE [LARGE SCALE GENOMIC DNA]</scope>
    <source>
        <strain evidence="6">LMG 27134</strain>
    </source>
</reference>
<dbReference type="Proteomes" id="UP000054683">
    <property type="component" value="Unassembled WGS sequence"/>
</dbReference>
<dbReference type="InterPro" id="IPR005119">
    <property type="entry name" value="LysR_subst-bd"/>
</dbReference>
<evidence type="ECO:0000256" key="1">
    <source>
        <dbReference type="ARBA" id="ARBA00009437"/>
    </source>
</evidence>
<evidence type="ECO:0000256" key="3">
    <source>
        <dbReference type="ARBA" id="ARBA00023125"/>
    </source>
</evidence>
<dbReference type="RefSeq" id="WP_062092556.1">
    <property type="nucleotide sequence ID" value="NZ_FCOK02000108.1"/>
</dbReference>
<dbReference type="PROSITE" id="PS50931">
    <property type="entry name" value="HTH_LYSR"/>
    <property type="match status" value="1"/>
</dbReference>
<dbReference type="OrthoDB" id="8954631at2"/>
<name>A0A158JQB6_9BURK</name>
<dbReference type="EMBL" id="FCOK02000108">
    <property type="protein sequence ID" value="SAL70958.1"/>
    <property type="molecule type" value="Genomic_DNA"/>
</dbReference>